<dbReference type="STRING" id="573063.Metin_0978"/>
<keyword evidence="6" id="KW-0648">Protein biosynthesis</keyword>
<dbReference type="GeneID" id="9131991"/>
<keyword evidence="4" id="KW-0342">GTP-binding</keyword>
<dbReference type="GO" id="GO:0001514">
    <property type="term" value="P:selenocysteine incorporation"/>
    <property type="evidence" value="ECO:0007669"/>
    <property type="project" value="TreeGrafter"/>
</dbReference>
<keyword evidence="2" id="KW-0963">Cytoplasm</keyword>
<dbReference type="KEGG" id="mif:Metin_0978"/>
<accession>D5VST3</accession>
<evidence type="ECO:0000313" key="6">
    <source>
        <dbReference type="EMBL" id="ADG13636.1"/>
    </source>
</evidence>
<dbReference type="OrthoDB" id="30874at2157"/>
<dbReference type="InterPro" id="IPR004161">
    <property type="entry name" value="EFTu-like_2"/>
</dbReference>
<dbReference type="CDD" id="cd03696">
    <property type="entry name" value="SelB_II"/>
    <property type="match status" value="1"/>
</dbReference>
<dbReference type="SUPFAM" id="SSF50447">
    <property type="entry name" value="Translation proteins"/>
    <property type="match status" value="1"/>
</dbReference>
<dbReference type="InterPro" id="IPR009000">
    <property type="entry name" value="Transl_B-barrel_sf"/>
</dbReference>
<dbReference type="InterPro" id="IPR050055">
    <property type="entry name" value="EF-Tu_GTPase"/>
</dbReference>
<name>D5VST3_METIM</name>
<dbReference type="Proteomes" id="UP000002061">
    <property type="component" value="Chromosome"/>
</dbReference>
<dbReference type="FunFam" id="2.40.30.10:FF:000020">
    <property type="entry name" value="Translation elongation factor EF-1"/>
    <property type="match status" value="1"/>
</dbReference>
<dbReference type="Gene3D" id="3.40.50.300">
    <property type="entry name" value="P-loop containing nucleotide triphosphate hydrolases"/>
    <property type="match status" value="1"/>
</dbReference>
<dbReference type="eggNOG" id="arCOG01564">
    <property type="taxonomic scope" value="Archaea"/>
</dbReference>
<dbReference type="EMBL" id="CP002009">
    <property type="protein sequence ID" value="ADG13636.1"/>
    <property type="molecule type" value="Genomic_DNA"/>
</dbReference>
<evidence type="ECO:0000259" key="5">
    <source>
        <dbReference type="Pfam" id="PF03144"/>
    </source>
</evidence>
<protein>
    <submittedName>
        <fullName evidence="6">Elongation factor Tu domain 2 protein</fullName>
    </submittedName>
</protein>
<keyword evidence="6" id="KW-0251">Elongation factor</keyword>
<reference evidence="6" key="1">
    <citation type="submission" date="2010-04" db="EMBL/GenBank/DDBJ databases">
        <title>Complete sequence of Methanocaldococcus infernus ME.</title>
        <authorList>
            <consortium name="US DOE Joint Genome Institute"/>
            <person name="Lucas S."/>
            <person name="Copeland A."/>
            <person name="Lapidus A."/>
            <person name="Cheng J.-F."/>
            <person name="Bruce D."/>
            <person name="Goodwin L."/>
            <person name="Pitluck S."/>
            <person name="Munk A.C."/>
            <person name="Detter J.C."/>
            <person name="Han C."/>
            <person name="Tapia R."/>
            <person name="Land M."/>
            <person name="Hauser L."/>
            <person name="Kyrpides N."/>
            <person name="Mikhailova N."/>
            <person name="Sieprawska-Lupa M."/>
            <person name="Whitman W.B."/>
            <person name="Woyke T."/>
        </authorList>
    </citation>
    <scope>NUCLEOTIDE SEQUENCE [LARGE SCALE GENOMIC DNA]</scope>
    <source>
        <strain evidence="6">ME</strain>
    </source>
</reference>
<evidence type="ECO:0000313" key="7">
    <source>
        <dbReference type="Proteomes" id="UP000002061"/>
    </source>
</evidence>
<organism evidence="6 7">
    <name type="scientific">Methanocaldococcus infernus (strain DSM 11812 / JCM 15783 / ME)</name>
    <dbReference type="NCBI Taxonomy" id="573063"/>
    <lineage>
        <taxon>Archaea</taxon>
        <taxon>Methanobacteriati</taxon>
        <taxon>Methanobacteriota</taxon>
        <taxon>Methanomada group</taxon>
        <taxon>Methanococci</taxon>
        <taxon>Methanococcales</taxon>
        <taxon>Methanocaldococcaceae</taxon>
        <taxon>Methanocaldococcus</taxon>
    </lineage>
</organism>
<evidence type="ECO:0000256" key="1">
    <source>
        <dbReference type="ARBA" id="ARBA00004496"/>
    </source>
</evidence>
<dbReference type="GO" id="GO:0003746">
    <property type="term" value="F:translation elongation factor activity"/>
    <property type="evidence" value="ECO:0007669"/>
    <property type="project" value="UniProtKB-KW"/>
</dbReference>
<dbReference type="GO" id="GO:0005525">
    <property type="term" value="F:GTP binding"/>
    <property type="evidence" value="ECO:0007669"/>
    <property type="project" value="UniProtKB-KW"/>
</dbReference>
<evidence type="ECO:0000256" key="2">
    <source>
        <dbReference type="ARBA" id="ARBA00022490"/>
    </source>
</evidence>
<evidence type="ECO:0000256" key="3">
    <source>
        <dbReference type="ARBA" id="ARBA00022741"/>
    </source>
</evidence>
<dbReference type="PANTHER" id="PTHR43721:SF11">
    <property type="entry name" value="SELENOCYSTEINE-SPECIFIC ELONGATION FACTOR"/>
    <property type="match status" value="1"/>
</dbReference>
<proteinExistence type="predicted"/>
<sequence length="303" mass="34464">MIVGCFGQIENLRELGKKGTSSDITLYNYKQGDKIVSYVEPTRYPDKIAPLIYTINMMDYALVFIKELTGELGETLLALDMAKVKHGSFVLGDYVDEDLFNQVIKGTSMKNFDILPWNFIEIREKIINLDIERDFSYTKIPIDHHFKVKSVGTVVLGKVEKGIVKVHDTLKIYPIDKEVLIKSIQIHDNNVNEAKAGDRVGLALKGVDSEEIGRGYILTNKDIEVYDEIKLNVEWNPFKERDINVGETYQIICNLQYVSCTVEDKDEVKLKLNKPIAYDNELIWLLDGSAKIRILGVGKIKKG</sequence>
<dbReference type="AlphaFoldDB" id="D5VST3"/>
<gene>
    <name evidence="6" type="ordered locus">Metin_0978</name>
</gene>
<dbReference type="HOGENOM" id="CLU_077867_0_0_2"/>
<dbReference type="GO" id="GO:0005737">
    <property type="term" value="C:cytoplasm"/>
    <property type="evidence" value="ECO:0007669"/>
    <property type="project" value="UniProtKB-SubCell"/>
</dbReference>
<dbReference type="PANTHER" id="PTHR43721">
    <property type="entry name" value="ELONGATION FACTOR TU-RELATED"/>
    <property type="match status" value="1"/>
</dbReference>
<evidence type="ECO:0000256" key="4">
    <source>
        <dbReference type="ARBA" id="ARBA00023134"/>
    </source>
</evidence>
<dbReference type="InterPro" id="IPR027417">
    <property type="entry name" value="P-loop_NTPase"/>
</dbReference>
<dbReference type="RefSeq" id="WP_013100382.1">
    <property type="nucleotide sequence ID" value="NC_014122.1"/>
</dbReference>
<feature type="domain" description="Translation elongation factor EFTu-like" evidence="5">
    <location>
        <begin position="152"/>
        <end position="219"/>
    </location>
</feature>
<comment type="subcellular location">
    <subcellularLocation>
        <location evidence="1">Cytoplasm</location>
    </subcellularLocation>
</comment>
<keyword evidence="7" id="KW-1185">Reference proteome</keyword>
<dbReference type="Pfam" id="PF03144">
    <property type="entry name" value="GTP_EFTU_D2"/>
    <property type="match status" value="1"/>
</dbReference>
<keyword evidence="3" id="KW-0547">Nucleotide-binding</keyword>
<dbReference type="Gene3D" id="2.40.30.10">
    <property type="entry name" value="Translation factors"/>
    <property type="match status" value="1"/>
</dbReference>